<keyword evidence="2" id="KW-0732">Signal</keyword>
<evidence type="ECO:0000256" key="2">
    <source>
        <dbReference type="SAM" id="SignalP"/>
    </source>
</evidence>
<feature type="region of interest" description="Disordered" evidence="1">
    <location>
        <begin position="89"/>
        <end position="110"/>
    </location>
</feature>
<evidence type="ECO:0000313" key="4">
    <source>
        <dbReference type="RefSeq" id="XP_022949767.1"/>
    </source>
</evidence>
<feature type="chain" id="PRO_5026946131" evidence="2">
    <location>
        <begin position="29"/>
        <end position="110"/>
    </location>
</feature>
<dbReference type="KEGG" id="cmos:111453057"/>
<dbReference type="RefSeq" id="XP_022949767.1">
    <property type="nucleotide sequence ID" value="XM_023093999.1"/>
</dbReference>
<feature type="signal peptide" evidence="2">
    <location>
        <begin position="1"/>
        <end position="28"/>
    </location>
</feature>
<sequence>MALGRSRISFRQLLAAVGICSFSGTTEAASNAAIIELHPFQVDGLVIFLMMFQNNGACMQTSLAVQTAPLILLLHASYLFSTNGFPWQSYEDKSEASSSCHSKGSHKGTI</sequence>
<evidence type="ECO:0000256" key="1">
    <source>
        <dbReference type="SAM" id="MobiDB-lite"/>
    </source>
</evidence>
<keyword evidence="3" id="KW-1185">Reference proteome</keyword>
<evidence type="ECO:0000313" key="3">
    <source>
        <dbReference type="Proteomes" id="UP000504609"/>
    </source>
</evidence>
<protein>
    <submittedName>
        <fullName evidence="4">Uncharacterized protein LOC111453057 isoform X1</fullName>
    </submittedName>
</protein>
<reference evidence="4" key="1">
    <citation type="submission" date="2025-08" db="UniProtKB">
        <authorList>
            <consortium name="RefSeq"/>
        </authorList>
    </citation>
    <scope>IDENTIFICATION</scope>
    <source>
        <tissue evidence="4">Young leaves</tissue>
    </source>
</reference>
<dbReference type="GeneID" id="111453057"/>
<dbReference type="Proteomes" id="UP000504609">
    <property type="component" value="Unplaced"/>
</dbReference>
<proteinExistence type="predicted"/>
<organism evidence="3 4">
    <name type="scientific">Cucurbita moschata</name>
    <name type="common">Winter crookneck squash</name>
    <name type="synonym">Cucurbita pepo var. moschata</name>
    <dbReference type="NCBI Taxonomy" id="3662"/>
    <lineage>
        <taxon>Eukaryota</taxon>
        <taxon>Viridiplantae</taxon>
        <taxon>Streptophyta</taxon>
        <taxon>Embryophyta</taxon>
        <taxon>Tracheophyta</taxon>
        <taxon>Spermatophyta</taxon>
        <taxon>Magnoliopsida</taxon>
        <taxon>eudicotyledons</taxon>
        <taxon>Gunneridae</taxon>
        <taxon>Pentapetalae</taxon>
        <taxon>rosids</taxon>
        <taxon>fabids</taxon>
        <taxon>Cucurbitales</taxon>
        <taxon>Cucurbitaceae</taxon>
        <taxon>Cucurbiteae</taxon>
        <taxon>Cucurbita</taxon>
    </lineage>
</organism>
<dbReference type="AlphaFoldDB" id="A0A6J1GD11"/>
<gene>
    <name evidence="4" type="primary">LOC111453057</name>
</gene>
<name>A0A6J1GD11_CUCMO</name>
<accession>A0A6J1GD11</accession>